<keyword evidence="6" id="KW-1185">Reference proteome</keyword>
<dbReference type="PROSITE" id="PS00211">
    <property type="entry name" value="ABC_TRANSPORTER_1"/>
    <property type="match status" value="1"/>
</dbReference>
<reference evidence="5 6" key="1">
    <citation type="submission" date="2020-04" db="EMBL/GenBank/DDBJ databases">
        <title>Sequencing and Assembly of C. fimi.</title>
        <authorList>
            <person name="Ramsey A.R."/>
        </authorList>
    </citation>
    <scope>NUCLEOTIDE SEQUENCE [LARGE SCALE GENOMIC DNA]</scope>
    <source>
        <strain evidence="5 6">SB</strain>
    </source>
</reference>
<dbReference type="FunFam" id="3.40.50.300:FF:000134">
    <property type="entry name" value="Iron-enterobactin ABC transporter ATP-binding protein"/>
    <property type="match status" value="1"/>
</dbReference>
<gene>
    <name evidence="5" type="ORF">HIR71_02405</name>
</gene>
<dbReference type="EMBL" id="JABCJJ010000002">
    <property type="protein sequence ID" value="NMR19080.1"/>
    <property type="molecule type" value="Genomic_DNA"/>
</dbReference>
<evidence type="ECO:0000259" key="4">
    <source>
        <dbReference type="PROSITE" id="PS50893"/>
    </source>
</evidence>
<feature type="domain" description="ABC transporter" evidence="4">
    <location>
        <begin position="3"/>
        <end position="247"/>
    </location>
</feature>
<dbReference type="SUPFAM" id="SSF52540">
    <property type="entry name" value="P-loop containing nucleoside triphosphate hydrolases"/>
    <property type="match status" value="1"/>
</dbReference>
<dbReference type="PROSITE" id="PS50893">
    <property type="entry name" value="ABC_TRANSPORTER_2"/>
    <property type="match status" value="1"/>
</dbReference>
<name>A0A7Y0QGC1_CELFI</name>
<evidence type="ECO:0000256" key="3">
    <source>
        <dbReference type="ARBA" id="ARBA00022840"/>
    </source>
</evidence>
<keyword evidence="2" id="KW-0547">Nucleotide-binding</keyword>
<evidence type="ECO:0000313" key="5">
    <source>
        <dbReference type="EMBL" id="NMR19080.1"/>
    </source>
</evidence>
<comment type="caution">
    <text evidence="5">The sequence shown here is derived from an EMBL/GenBank/DDBJ whole genome shotgun (WGS) entry which is preliminary data.</text>
</comment>
<proteinExistence type="predicted"/>
<dbReference type="GO" id="GO:0005524">
    <property type="term" value="F:ATP binding"/>
    <property type="evidence" value="ECO:0007669"/>
    <property type="project" value="UniProtKB-KW"/>
</dbReference>
<dbReference type="SMART" id="SM00382">
    <property type="entry name" value="AAA"/>
    <property type="match status" value="1"/>
</dbReference>
<dbReference type="PANTHER" id="PTHR42794">
    <property type="entry name" value="HEMIN IMPORT ATP-BINDING PROTEIN HMUV"/>
    <property type="match status" value="1"/>
</dbReference>
<keyword evidence="1" id="KW-0813">Transport</keyword>
<dbReference type="AlphaFoldDB" id="A0A7Y0QGC1"/>
<evidence type="ECO:0000313" key="6">
    <source>
        <dbReference type="Proteomes" id="UP000562124"/>
    </source>
</evidence>
<protein>
    <submittedName>
        <fullName evidence="5">ATP-binding cassette domain-containing protein</fullName>
    </submittedName>
</protein>
<accession>A0A7Y0QGC1</accession>
<dbReference type="InterPro" id="IPR003439">
    <property type="entry name" value="ABC_transporter-like_ATP-bd"/>
</dbReference>
<organism evidence="5 6">
    <name type="scientific">Cellulomonas fimi</name>
    <dbReference type="NCBI Taxonomy" id="1708"/>
    <lineage>
        <taxon>Bacteria</taxon>
        <taxon>Bacillati</taxon>
        <taxon>Actinomycetota</taxon>
        <taxon>Actinomycetes</taxon>
        <taxon>Micrococcales</taxon>
        <taxon>Cellulomonadaceae</taxon>
        <taxon>Cellulomonas</taxon>
    </lineage>
</organism>
<dbReference type="Pfam" id="PF00005">
    <property type="entry name" value="ABC_tran"/>
    <property type="match status" value="1"/>
</dbReference>
<dbReference type="CDD" id="cd03214">
    <property type="entry name" value="ABC_Iron-Siderophores_B12_Hemin"/>
    <property type="match status" value="1"/>
</dbReference>
<dbReference type="Proteomes" id="UP000562124">
    <property type="component" value="Unassembled WGS sequence"/>
</dbReference>
<dbReference type="GO" id="GO:0016887">
    <property type="term" value="F:ATP hydrolysis activity"/>
    <property type="evidence" value="ECO:0007669"/>
    <property type="project" value="InterPro"/>
</dbReference>
<keyword evidence="3 5" id="KW-0067">ATP-binding</keyword>
<sequence>MTLQVDRARWEVDGALILDGVDVTVPTGSVGALLGPNGSGKSSLLRLVAGVGGAVPSAHGPGRTSGVVTLAGADLRGMRPRERARRVALVEQEGASDVALTVRDVVMLGRTPHRSRWAPDSSQDHAVVDRALAAVGMTGFARRAFPTLSGGERQRVQLARALAQEPALLLLDEPTNHLDVQAQLTTLDLVRRSARAGTTALVALHDLNLAAAWCDHVVLLSRGRVAAAGAVEEVLTPDVIDPVYGVRTTVLRHPATGRPVLTFAPGAPAVLGAPGVAAVG</sequence>
<evidence type="ECO:0000256" key="1">
    <source>
        <dbReference type="ARBA" id="ARBA00022448"/>
    </source>
</evidence>
<dbReference type="RefSeq" id="WP_169323053.1">
    <property type="nucleotide sequence ID" value="NZ_JABCJJ010000002.1"/>
</dbReference>
<dbReference type="PANTHER" id="PTHR42794:SF2">
    <property type="entry name" value="ABC TRANSPORTER ATP-BINDING PROTEIN"/>
    <property type="match status" value="1"/>
</dbReference>
<dbReference type="InterPro" id="IPR003593">
    <property type="entry name" value="AAA+_ATPase"/>
</dbReference>
<dbReference type="InterPro" id="IPR017871">
    <property type="entry name" value="ABC_transporter-like_CS"/>
</dbReference>
<evidence type="ECO:0000256" key="2">
    <source>
        <dbReference type="ARBA" id="ARBA00022741"/>
    </source>
</evidence>
<dbReference type="InterPro" id="IPR027417">
    <property type="entry name" value="P-loop_NTPase"/>
</dbReference>
<dbReference type="Gene3D" id="3.40.50.300">
    <property type="entry name" value="P-loop containing nucleotide triphosphate hydrolases"/>
    <property type="match status" value="1"/>
</dbReference>